<organism evidence="2 3">
    <name type="scientific">Herbiconiux daphne</name>
    <dbReference type="NCBI Taxonomy" id="2970914"/>
    <lineage>
        <taxon>Bacteria</taxon>
        <taxon>Bacillati</taxon>
        <taxon>Actinomycetota</taxon>
        <taxon>Actinomycetes</taxon>
        <taxon>Micrococcales</taxon>
        <taxon>Microbacteriaceae</taxon>
        <taxon>Herbiconiux</taxon>
    </lineage>
</organism>
<dbReference type="PRINTS" id="PR00081">
    <property type="entry name" value="GDHRDH"/>
</dbReference>
<protein>
    <submittedName>
        <fullName evidence="2">SDR family oxidoreductase</fullName>
    </submittedName>
</protein>
<sequence>MSESIPAPAAPPRVVVITGASRGIGRLLAQKLGTQGAAVVINYKVNADLAEESLADVVAAGGSGIAVQADIESPDDIDRLFDVVRDTYGRVDAFVANAAASAFKPVSQLKVHHLDRSYAMNTRSFVLGAIRAAELMPTGGRILAITSYGSLRAFPTYAALGAAKAANEAYVKFMATEFGPRGITVNAVNGGLIDTDSLDYFYNRVPGMAPIETVFEKIPLGRPGTADDMADAADFLLSAKAGYITGQVLQVDGGLTIVSPPFWADTTGDLRAAVLGDAAPGFGLPGHLADE</sequence>
<dbReference type="EMBL" id="JANLCJ010000012">
    <property type="protein sequence ID" value="MCS5736143.1"/>
    <property type="molecule type" value="Genomic_DNA"/>
</dbReference>
<dbReference type="InterPro" id="IPR050259">
    <property type="entry name" value="SDR"/>
</dbReference>
<dbReference type="Proteomes" id="UP001165586">
    <property type="component" value="Unassembled WGS sequence"/>
</dbReference>
<accession>A0ABT2H887</accession>
<gene>
    <name evidence="2" type="ORF">N1032_20590</name>
</gene>
<keyword evidence="3" id="KW-1185">Reference proteome</keyword>
<dbReference type="SUPFAM" id="SSF51735">
    <property type="entry name" value="NAD(P)-binding Rossmann-fold domains"/>
    <property type="match status" value="1"/>
</dbReference>
<comment type="caution">
    <text evidence="2">The sequence shown here is derived from an EMBL/GenBank/DDBJ whole genome shotgun (WGS) entry which is preliminary data.</text>
</comment>
<evidence type="ECO:0000313" key="3">
    <source>
        <dbReference type="Proteomes" id="UP001165586"/>
    </source>
</evidence>
<dbReference type="PANTHER" id="PTHR42879:SF2">
    <property type="entry name" value="3-OXOACYL-[ACYL-CARRIER-PROTEIN] REDUCTASE FABG"/>
    <property type="match status" value="1"/>
</dbReference>
<evidence type="ECO:0000313" key="2">
    <source>
        <dbReference type="EMBL" id="MCS5736143.1"/>
    </source>
</evidence>
<proteinExistence type="inferred from homology"/>
<reference evidence="2" key="1">
    <citation type="submission" date="2022-08" db="EMBL/GenBank/DDBJ databases">
        <authorList>
            <person name="Deng Y."/>
            <person name="Han X.-F."/>
            <person name="Zhang Y.-Q."/>
        </authorList>
    </citation>
    <scope>NUCLEOTIDE SEQUENCE</scope>
    <source>
        <strain evidence="2">CPCC 203386</strain>
    </source>
</reference>
<dbReference type="PANTHER" id="PTHR42879">
    <property type="entry name" value="3-OXOACYL-(ACYL-CARRIER-PROTEIN) REDUCTASE"/>
    <property type="match status" value="1"/>
</dbReference>
<name>A0ABT2H887_9MICO</name>
<dbReference type="RefSeq" id="WP_259541922.1">
    <property type="nucleotide sequence ID" value="NZ_JANLCJ010000012.1"/>
</dbReference>
<evidence type="ECO:0000256" key="1">
    <source>
        <dbReference type="ARBA" id="ARBA00006484"/>
    </source>
</evidence>
<dbReference type="InterPro" id="IPR036291">
    <property type="entry name" value="NAD(P)-bd_dom_sf"/>
</dbReference>
<dbReference type="InterPro" id="IPR002347">
    <property type="entry name" value="SDR_fam"/>
</dbReference>
<comment type="similarity">
    <text evidence="1">Belongs to the short-chain dehydrogenases/reductases (SDR) family.</text>
</comment>
<dbReference type="Gene3D" id="3.40.50.720">
    <property type="entry name" value="NAD(P)-binding Rossmann-like Domain"/>
    <property type="match status" value="1"/>
</dbReference>
<dbReference type="Pfam" id="PF13561">
    <property type="entry name" value="adh_short_C2"/>
    <property type="match status" value="1"/>
</dbReference>